<evidence type="ECO:0000313" key="3">
    <source>
        <dbReference type="Proteomes" id="UP001597533"/>
    </source>
</evidence>
<feature type="transmembrane region" description="Helical" evidence="1">
    <location>
        <begin position="30"/>
        <end position="46"/>
    </location>
</feature>
<organism evidence="2 3">
    <name type="scientific">Lacinutrix iliipiscaria</name>
    <dbReference type="NCBI Taxonomy" id="1230532"/>
    <lineage>
        <taxon>Bacteria</taxon>
        <taxon>Pseudomonadati</taxon>
        <taxon>Bacteroidota</taxon>
        <taxon>Flavobacteriia</taxon>
        <taxon>Flavobacteriales</taxon>
        <taxon>Flavobacteriaceae</taxon>
        <taxon>Lacinutrix</taxon>
    </lineage>
</organism>
<evidence type="ECO:0000256" key="1">
    <source>
        <dbReference type="SAM" id="Phobius"/>
    </source>
</evidence>
<evidence type="ECO:0000313" key="2">
    <source>
        <dbReference type="EMBL" id="MFD2823827.1"/>
    </source>
</evidence>
<dbReference type="EMBL" id="JBHUOV010000002">
    <property type="protein sequence ID" value="MFD2823827.1"/>
    <property type="molecule type" value="Genomic_DNA"/>
</dbReference>
<comment type="caution">
    <text evidence="2">The sequence shown here is derived from an EMBL/GenBank/DDBJ whole genome shotgun (WGS) entry which is preliminary data.</text>
</comment>
<sequence length="109" mass="12103">MRNLFIILGTIAAILAVVLSALPLFSMAFIPAIAALIFGLAAFYISKKQNQSKKSVQLIFLLTIIALVISTYKTIFNETEVGNTEELEVREEQVKDNALEELDNIEITE</sequence>
<dbReference type="RefSeq" id="WP_183488064.1">
    <property type="nucleotide sequence ID" value="NZ_JBHUOV010000002.1"/>
</dbReference>
<name>A0ABW5WMC3_9FLAO</name>
<proteinExistence type="predicted"/>
<keyword evidence="3" id="KW-1185">Reference proteome</keyword>
<feature type="transmembrane region" description="Helical" evidence="1">
    <location>
        <begin position="58"/>
        <end position="76"/>
    </location>
</feature>
<reference evidence="3" key="1">
    <citation type="journal article" date="2019" name="Int. J. Syst. Evol. Microbiol.">
        <title>The Global Catalogue of Microorganisms (GCM) 10K type strain sequencing project: providing services to taxonomists for standard genome sequencing and annotation.</title>
        <authorList>
            <consortium name="The Broad Institute Genomics Platform"/>
            <consortium name="The Broad Institute Genome Sequencing Center for Infectious Disease"/>
            <person name="Wu L."/>
            <person name="Ma J."/>
        </authorList>
    </citation>
    <scope>NUCLEOTIDE SEQUENCE [LARGE SCALE GENOMIC DNA]</scope>
    <source>
        <strain evidence="3">KCTC 32141</strain>
    </source>
</reference>
<accession>A0ABW5WMC3</accession>
<dbReference type="Proteomes" id="UP001597533">
    <property type="component" value="Unassembled WGS sequence"/>
</dbReference>
<keyword evidence="1" id="KW-0472">Membrane</keyword>
<keyword evidence="1" id="KW-0812">Transmembrane</keyword>
<gene>
    <name evidence="2" type="ORF">ACFS5M_09110</name>
</gene>
<protein>
    <submittedName>
        <fullName evidence="2">FUSC family protein</fullName>
    </submittedName>
</protein>
<keyword evidence="1" id="KW-1133">Transmembrane helix</keyword>